<dbReference type="GO" id="GO:0016853">
    <property type="term" value="F:isomerase activity"/>
    <property type="evidence" value="ECO:0007669"/>
    <property type="project" value="UniProtKB-KW"/>
</dbReference>
<evidence type="ECO:0000313" key="6">
    <source>
        <dbReference type="Proteomes" id="UP000285456"/>
    </source>
</evidence>
<feature type="domain" description="Enoyl-CoA hydratase/isomerase" evidence="4">
    <location>
        <begin position="14"/>
        <end position="345"/>
    </location>
</feature>
<evidence type="ECO:0000259" key="4">
    <source>
        <dbReference type="Pfam" id="PF16113"/>
    </source>
</evidence>
<reference evidence="5 6" key="1">
    <citation type="journal article" date="2007" name="Int. J. Syst. Evol. Microbiol.">
        <title>Oceanobacillus profundus sp. nov., isolated from a deep-sea sediment core.</title>
        <authorList>
            <person name="Kim Y.G."/>
            <person name="Choi D.H."/>
            <person name="Hyun S."/>
            <person name="Cho B.C."/>
        </authorList>
    </citation>
    <scope>NUCLEOTIDE SEQUENCE [LARGE SCALE GENOMIC DNA]</scope>
    <source>
        <strain evidence="5 6">DSM 18246</strain>
    </source>
</reference>
<accession>A0A417YF91</accession>
<dbReference type="EC" id="3.1.2.4" evidence="2"/>
<dbReference type="RefSeq" id="WP_118889721.1">
    <property type="nucleotide sequence ID" value="NZ_JAUOPF010000006.1"/>
</dbReference>
<dbReference type="OrthoDB" id="9775794at2"/>
<dbReference type="InterPro" id="IPR032259">
    <property type="entry name" value="HIBYL-CoA-H"/>
</dbReference>
<dbReference type="Pfam" id="PF16113">
    <property type="entry name" value="ECH_2"/>
    <property type="match status" value="1"/>
</dbReference>
<dbReference type="PANTHER" id="PTHR43176">
    <property type="entry name" value="3-HYDROXYISOBUTYRYL-COA HYDROLASE-RELATED"/>
    <property type="match status" value="1"/>
</dbReference>
<dbReference type="InterPro" id="IPR045004">
    <property type="entry name" value="ECH_dom"/>
</dbReference>
<protein>
    <recommendedName>
        <fullName evidence="2">3-hydroxyisobutyryl-CoA hydrolase</fullName>
        <ecNumber evidence="2">3.1.2.4</ecNumber>
    </recommendedName>
</protein>
<dbReference type="InterPro" id="IPR029045">
    <property type="entry name" value="ClpP/crotonase-like_dom_sf"/>
</dbReference>
<dbReference type="Proteomes" id="UP000285456">
    <property type="component" value="Unassembled WGS sequence"/>
</dbReference>
<dbReference type="GO" id="GO:0003860">
    <property type="term" value="F:3-hydroxyisobutyryl-CoA hydrolase activity"/>
    <property type="evidence" value="ECO:0007669"/>
    <property type="project" value="UniProtKB-EC"/>
</dbReference>
<name>A0A417YF91_9BACI</name>
<dbReference type="GO" id="GO:0006574">
    <property type="term" value="P:L-valine catabolic process"/>
    <property type="evidence" value="ECO:0007669"/>
    <property type="project" value="TreeGrafter"/>
</dbReference>
<dbReference type="CDD" id="cd06558">
    <property type="entry name" value="crotonase-like"/>
    <property type="match status" value="1"/>
</dbReference>
<evidence type="ECO:0000313" key="5">
    <source>
        <dbReference type="EMBL" id="RHW31354.1"/>
    </source>
</evidence>
<dbReference type="EMBL" id="QWEH01000009">
    <property type="protein sequence ID" value="RHW31354.1"/>
    <property type="molecule type" value="Genomic_DNA"/>
</dbReference>
<evidence type="ECO:0000256" key="1">
    <source>
        <dbReference type="ARBA" id="ARBA00001709"/>
    </source>
</evidence>
<comment type="caution">
    <text evidence="5">The sequence shown here is derived from an EMBL/GenBank/DDBJ whole genome shotgun (WGS) entry which is preliminary data.</text>
</comment>
<gene>
    <name evidence="5" type="ORF">D1B32_14270</name>
</gene>
<evidence type="ECO:0000256" key="2">
    <source>
        <dbReference type="ARBA" id="ARBA00011915"/>
    </source>
</evidence>
<proteinExistence type="predicted"/>
<dbReference type="PANTHER" id="PTHR43176:SF3">
    <property type="entry name" value="3-HYDROXYISOBUTYRYL-COA HYDROLASE, MITOCHONDRIAL"/>
    <property type="match status" value="1"/>
</dbReference>
<dbReference type="NCBIfam" id="NF004127">
    <property type="entry name" value="PRK05617.1"/>
    <property type="match status" value="1"/>
</dbReference>
<dbReference type="SUPFAM" id="SSF52096">
    <property type="entry name" value="ClpP/crotonase"/>
    <property type="match status" value="1"/>
</dbReference>
<sequence length="349" mass="38991">MSEVLFSITENGVATITLNRPKAINSLNYQMIVSIKSKLIQWEDDPAIRIVILQGAGEKGFCAGGDIKTLYQSKESEAAFKQSIQFFQEEYKTDQLVANFPKPILACLDGIVMGGGIGLSQGASHRIVTERTKWAMPEMNIGFFPDVGAAYFLNKAPGQIGRYLALTAKVLKASDVIYANSADAFIPSESLNSLFELINKTDWHQDENPAAALDKIIHNFKREPEHTGKLASIQLEIDKHFAHSTVEEIIESLETDKSDFSLQTMKTLQSKSPVSLKVTLRQLIEGEMKSLRDCLDTDLTLAANFLRSEDFYEGVRSVVIDKDQNPQYNYKQLSEVSSLMVDSFFQHSF</sequence>
<dbReference type="Gene3D" id="3.90.226.10">
    <property type="entry name" value="2-enoyl-CoA Hydratase, Chain A, domain 1"/>
    <property type="match status" value="1"/>
</dbReference>
<keyword evidence="6" id="KW-1185">Reference proteome</keyword>
<keyword evidence="5" id="KW-0413">Isomerase</keyword>
<comment type="catalytic activity">
    <reaction evidence="1">
        <text>3-hydroxy-2-methylpropanoyl-CoA + H2O = 3-hydroxy-2-methylpropanoate + CoA + H(+)</text>
        <dbReference type="Rhea" id="RHEA:20888"/>
        <dbReference type="ChEBI" id="CHEBI:11805"/>
        <dbReference type="ChEBI" id="CHEBI:15377"/>
        <dbReference type="ChEBI" id="CHEBI:15378"/>
        <dbReference type="ChEBI" id="CHEBI:57287"/>
        <dbReference type="ChEBI" id="CHEBI:57340"/>
        <dbReference type="EC" id="3.1.2.4"/>
    </reaction>
</comment>
<evidence type="ECO:0000256" key="3">
    <source>
        <dbReference type="ARBA" id="ARBA00022801"/>
    </source>
</evidence>
<organism evidence="5 6">
    <name type="scientific">Oceanobacillus profundus</name>
    <dbReference type="NCBI Taxonomy" id="372463"/>
    <lineage>
        <taxon>Bacteria</taxon>
        <taxon>Bacillati</taxon>
        <taxon>Bacillota</taxon>
        <taxon>Bacilli</taxon>
        <taxon>Bacillales</taxon>
        <taxon>Bacillaceae</taxon>
        <taxon>Oceanobacillus</taxon>
    </lineage>
</organism>
<dbReference type="AlphaFoldDB" id="A0A417YF91"/>
<keyword evidence="3" id="KW-0378">Hydrolase</keyword>